<protein>
    <submittedName>
        <fullName evidence="3">Retrovirus-related Pol polyprotein from transposon TNT 1-94</fullName>
    </submittedName>
</protein>
<dbReference type="EMBL" id="JACGWM010000003">
    <property type="protein sequence ID" value="KAL0383176.1"/>
    <property type="molecule type" value="Genomic_DNA"/>
</dbReference>
<dbReference type="InterPro" id="IPR054722">
    <property type="entry name" value="PolX-like_BBD"/>
</dbReference>
<dbReference type="InterPro" id="IPR012337">
    <property type="entry name" value="RNaseH-like_sf"/>
</dbReference>
<keyword evidence="1" id="KW-0645">Protease</keyword>
<sequence>MAMTGAKFEVVKFDGTRIFRLWQTRVKDLLAQQGFRKRCGHRNQPQWMMKIGKNSSSGRKELYIITNLARLDVSIEDEDKAMILLCSLPFSYEHLMTTLTYGKKAIKVDEIIVALLAHNQRKQNAGEKALTVIVYMSRADEKHDDSSKSVNVVHNDNSDCSDGDMLSVSTNQYVDAWILDFECPYHITPNMEWFSSYGSGNSDSVYLGDDRCCNIVGVGEVRIKMYAGTVRTLSDVRHISDLKKNLISLSTLHKNGFIPKADENRKTIGIVKCALTLMKGKITVGKIYKLLGNTDVGGVHSVDSYDNNTKLWYMRLERMNRSLTERARCLRLNAGLPKNFWAEAVSMACYLINRSPRVSLDGKVAKDV</sequence>
<dbReference type="Pfam" id="PF22936">
    <property type="entry name" value="Pol_BBD"/>
    <property type="match status" value="1"/>
</dbReference>
<accession>A0AAW2RUN4</accession>
<dbReference type="AlphaFoldDB" id="A0AAW2RUN4"/>
<reference evidence="3" key="2">
    <citation type="journal article" date="2024" name="Plant">
        <title>Genomic evolution and insights into agronomic trait innovations of Sesamum species.</title>
        <authorList>
            <person name="Miao H."/>
            <person name="Wang L."/>
            <person name="Qu L."/>
            <person name="Liu H."/>
            <person name="Sun Y."/>
            <person name="Le M."/>
            <person name="Wang Q."/>
            <person name="Wei S."/>
            <person name="Zheng Y."/>
            <person name="Lin W."/>
            <person name="Duan Y."/>
            <person name="Cao H."/>
            <person name="Xiong S."/>
            <person name="Wang X."/>
            <person name="Wei L."/>
            <person name="Li C."/>
            <person name="Ma Q."/>
            <person name="Ju M."/>
            <person name="Zhao R."/>
            <person name="Li G."/>
            <person name="Mu C."/>
            <person name="Tian Q."/>
            <person name="Mei H."/>
            <person name="Zhang T."/>
            <person name="Gao T."/>
            <person name="Zhang H."/>
        </authorList>
    </citation>
    <scope>NUCLEOTIDE SEQUENCE</scope>
    <source>
        <strain evidence="3">KEN8</strain>
    </source>
</reference>
<dbReference type="PANTHER" id="PTHR42648:SF28">
    <property type="entry name" value="TRANSPOSON-ENCODED PROTEIN WITH RIBONUCLEASE H-LIKE AND RETROVIRUS ZINC FINGER-LIKE DOMAINS"/>
    <property type="match status" value="1"/>
</dbReference>
<dbReference type="Gene3D" id="3.30.420.10">
    <property type="entry name" value="Ribonuclease H-like superfamily/Ribonuclease H"/>
    <property type="match status" value="1"/>
</dbReference>
<dbReference type="InterPro" id="IPR039537">
    <property type="entry name" value="Retrotran_Ty1/copia-like"/>
</dbReference>
<evidence type="ECO:0000259" key="2">
    <source>
        <dbReference type="Pfam" id="PF22936"/>
    </source>
</evidence>
<dbReference type="GO" id="GO:0006508">
    <property type="term" value="P:proteolysis"/>
    <property type="evidence" value="ECO:0007669"/>
    <property type="project" value="UniProtKB-KW"/>
</dbReference>
<dbReference type="InterPro" id="IPR036397">
    <property type="entry name" value="RNaseH_sf"/>
</dbReference>
<keyword evidence="1" id="KW-0378">Hydrolase</keyword>
<dbReference type="GO" id="GO:0003676">
    <property type="term" value="F:nucleic acid binding"/>
    <property type="evidence" value="ECO:0007669"/>
    <property type="project" value="InterPro"/>
</dbReference>
<organism evidence="3">
    <name type="scientific">Sesamum calycinum</name>
    <dbReference type="NCBI Taxonomy" id="2727403"/>
    <lineage>
        <taxon>Eukaryota</taxon>
        <taxon>Viridiplantae</taxon>
        <taxon>Streptophyta</taxon>
        <taxon>Embryophyta</taxon>
        <taxon>Tracheophyta</taxon>
        <taxon>Spermatophyta</taxon>
        <taxon>Magnoliopsida</taxon>
        <taxon>eudicotyledons</taxon>
        <taxon>Gunneridae</taxon>
        <taxon>Pentapetalae</taxon>
        <taxon>asterids</taxon>
        <taxon>lamiids</taxon>
        <taxon>Lamiales</taxon>
        <taxon>Pedaliaceae</taxon>
        <taxon>Sesamum</taxon>
    </lineage>
</organism>
<feature type="domain" description="Retrovirus-related Pol polyprotein from transposon TNT 1-94-like beta-barrel" evidence="2">
    <location>
        <begin position="177"/>
        <end position="257"/>
    </location>
</feature>
<name>A0AAW2RUN4_9LAMI</name>
<gene>
    <name evidence="3" type="ORF">Scaly_0604900</name>
</gene>
<evidence type="ECO:0000256" key="1">
    <source>
        <dbReference type="ARBA" id="ARBA00022670"/>
    </source>
</evidence>
<dbReference type="Pfam" id="PF14223">
    <property type="entry name" value="Retrotran_gag_2"/>
    <property type="match status" value="1"/>
</dbReference>
<reference evidence="3" key="1">
    <citation type="submission" date="2020-06" db="EMBL/GenBank/DDBJ databases">
        <authorList>
            <person name="Li T."/>
            <person name="Hu X."/>
            <person name="Zhang T."/>
            <person name="Song X."/>
            <person name="Zhang H."/>
            <person name="Dai N."/>
            <person name="Sheng W."/>
            <person name="Hou X."/>
            <person name="Wei L."/>
        </authorList>
    </citation>
    <scope>NUCLEOTIDE SEQUENCE</scope>
    <source>
        <strain evidence="3">KEN8</strain>
        <tissue evidence="3">Leaf</tissue>
    </source>
</reference>
<dbReference type="SUPFAM" id="SSF53098">
    <property type="entry name" value="Ribonuclease H-like"/>
    <property type="match status" value="1"/>
</dbReference>
<dbReference type="GO" id="GO:0008233">
    <property type="term" value="F:peptidase activity"/>
    <property type="evidence" value="ECO:0007669"/>
    <property type="project" value="UniProtKB-KW"/>
</dbReference>
<proteinExistence type="predicted"/>
<dbReference type="PANTHER" id="PTHR42648">
    <property type="entry name" value="TRANSPOSASE, PUTATIVE-RELATED"/>
    <property type="match status" value="1"/>
</dbReference>
<evidence type="ECO:0000313" key="3">
    <source>
        <dbReference type="EMBL" id="KAL0383176.1"/>
    </source>
</evidence>
<comment type="caution">
    <text evidence="3">The sequence shown here is derived from an EMBL/GenBank/DDBJ whole genome shotgun (WGS) entry which is preliminary data.</text>
</comment>